<proteinExistence type="predicted"/>
<evidence type="ECO:0000313" key="3">
    <source>
        <dbReference type="Proteomes" id="UP000756346"/>
    </source>
</evidence>
<feature type="region of interest" description="Disordered" evidence="1">
    <location>
        <begin position="38"/>
        <end position="107"/>
    </location>
</feature>
<feature type="compositionally biased region" description="Polar residues" evidence="1">
    <location>
        <begin position="39"/>
        <end position="57"/>
    </location>
</feature>
<dbReference type="EMBL" id="JAGTJQ010000003">
    <property type="protein sequence ID" value="KAH7035602.1"/>
    <property type="molecule type" value="Genomic_DNA"/>
</dbReference>
<feature type="compositionally biased region" description="Polar residues" evidence="1">
    <location>
        <begin position="82"/>
        <end position="91"/>
    </location>
</feature>
<comment type="caution">
    <text evidence="2">The sequence shown here is derived from an EMBL/GenBank/DDBJ whole genome shotgun (WGS) entry which is preliminary data.</text>
</comment>
<dbReference type="OrthoDB" id="3886346at2759"/>
<evidence type="ECO:0000313" key="2">
    <source>
        <dbReference type="EMBL" id="KAH7035602.1"/>
    </source>
</evidence>
<dbReference type="RefSeq" id="XP_046015695.1">
    <property type="nucleotide sequence ID" value="XM_046149742.1"/>
</dbReference>
<dbReference type="GeneID" id="70179288"/>
<gene>
    <name evidence="2" type="ORF">B0I36DRAFT_240167</name>
</gene>
<evidence type="ECO:0000256" key="1">
    <source>
        <dbReference type="SAM" id="MobiDB-lite"/>
    </source>
</evidence>
<reference evidence="2" key="1">
    <citation type="journal article" date="2021" name="Nat. Commun.">
        <title>Genetic determinants of endophytism in the Arabidopsis root mycobiome.</title>
        <authorList>
            <person name="Mesny F."/>
            <person name="Miyauchi S."/>
            <person name="Thiergart T."/>
            <person name="Pickel B."/>
            <person name="Atanasova L."/>
            <person name="Karlsson M."/>
            <person name="Huettel B."/>
            <person name="Barry K.W."/>
            <person name="Haridas S."/>
            <person name="Chen C."/>
            <person name="Bauer D."/>
            <person name="Andreopoulos W."/>
            <person name="Pangilinan J."/>
            <person name="LaButti K."/>
            <person name="Riley R."/>
            <person name="Lipzen A."/>
            <person name="Clum A."/>
            <person name="Drula E."/>
            <person name="Henrissat B."/>
            <person name="Kohler A."/>
            <person name="Grigoriev I.V."/>
            <person name="Martin F.M."/>
            <person name="Hacquard S."/>
        </authorList>
    </citation>
    <scope>NUCLEOTIDE SEQUENCE</scope>
    <source>
        <strain evidence="2">MPI-CAGE-CH-0230</strain>
    </source>
</reference>
<dbReference type="Proteomes" id="UP000756346">
    <property type="component" value="Unassembled WGS sequence"/>
</dbReference>
<keyword evidence="3" id="KW-1185">Reference proteome</keyword>
<dbReference type="AlphaFoldDB" id="A0A9P8YC76"/>
<protein>
    <submittedName>
        <fullName evidence="2">Uncharacterized protein</fullName>
    </submittedName>
</protein>
<organism evidence="2 3">
    <name type="scientific">Microdochium trichocladiopsis</name>
    <dbReference type="NCBI Taxonomy" id="1682393"/>
    <lineage>
        <taxon>Eukaryota</taxon>
        <taxon>Fungi</taxon>
        <taxon>Dikarya</taxon>
        <taxon>Ascomycota</taxon>
        <taxon>Pezizomycotina</taxon>
        <taxon>Sordariomycetes</taxon>
        <taxon>Xylariomycetidae</taxon>
        <taxon>Xylariales</taxon>
        <taxon>Microdochiaceae</taxon>
        <taxon>Microdochium</taxon>
    </lineage>
</organism>
<sequence length="360" mass="39559">MSADALSTLVDNIPNWLKRLDELDDQIEKRQVDLARLAGTSSQASARSLRNRGSTESLRPRDDDVESPAQSPAPGNKPDTPVPNSTVTGSEANRHVRSITQNDTKEVVATAKRRARAVVHRKEKTESMLSAQDVARKYLSKTMVIVYYDSWVQSFFEELVKFVSASRNLMRKAKMAAKVAEIKRMAELEFPDDEDEDGDDDDGKGLVAGNCRGIMGGRGGPPGAGDIYDQLDKGLEFVQSACEQAAHQFLREGDCTEQVKKIRARLAATGESATKQLAQGKAGDGVGSEQNSVEATPRVYRPIIMRRDDGAYILAKGFLSLNWTARKLTKDLPQMPQCQSQTSRNMRPATIAATTVVMVR</sequence>
<name>A0A9P8YC76_9PEZI</name>
<accession>A0A9P8YC76</accession>